<dbReference type="AlphaFoldDB" id="A0A518DX38"/>
<dbReference type="InterPro" id="IPR036291">
    <property type="entry name" value="NAD(P)-bd_dom_sf"/>
</dbReference>
<dbReference type="EC" id="1.1.1.18" evidence="4"/>
<dbReference type="Pfam" id="PF01408">
    <property type="entry name" value="GFO_IDH_MocA"/>
    <property type="match status" value="1"/>
</dbReference>
<dbReference type="OrthoDB" id="9788246at2"/>
<protein>
    <submittedName>
        <fullName evidence="4">Inositol 2-dehydrogenase</fullName>
        <ecNumber evidence="4">1.1.1.18</ecNumber>
    </submittedName>
</protein>
<dbReference type="Proteomes" id="UP000317648">
    <property type="component" value="Chromosome"/>
</dbReference>
<feature type="domain" description="GFO/IDH/MocA-like oxidoreductase" evidence="3">
    <location>
        <begin position="175"/>
        <end position="326"/>
    </location>
</feature>
<keyword evidence="1 4" id="KW-0560">Oxidoreductase</keyword>
<proteinExistence type="predicted"/>
<name>A0A518DX38_9BACT</name>
<dbReference type="KEGG" id="lcre:Pla8534_42310"/>
<dbReference type="RefSeq" id="WP_145055046.1">
    <property type="nucleotide sequence ID" value="NZ_CP036433.1"/>
</dbReference>
<dbReference type="SUPFAM" id="SSF55347">
    <property type="entry name" value="Glyceraldehyde-3-phosphate dehydrogenase-like, C-terminal domain"/>
    <property type="match status" value="1"/>
</dbReference>
<evidence type="ECO:0000259" key="3">
    <source>
        <dbReference type="Pfam" id="PF22725"/>
    </source>
</evidence>
<dbReference type="InterPro" id="IPR050463">
    <property type="entry name" value="Gfo/Idh/MocA_oxidrdct_glycsds"/>
</dbReference>
<organism evidence="4 5">
    <name type="scientific">Lignipirellula cremea</name>
    <dbReference type="NCBI Taxonomy" id="2528010"/>
    <lineage>
        <taxon>Bacteria</taxon>
        <taxon>Pseudomonadati</taxon>
        <taxon>Planctomycetota</taxon>
        <taxon>Planctomycetia</taxon>
        <taxon>Pirellulales</taxon>
        <taxon>Pirellulaceae</taxon>
        <taxon>Lignipirellula</taxon>
    </lineage>
</organism>
<evidence type="ECO:0000313" key="4">
    <source>
        <dbReference type="EMBL" id="QDU96411.1"/>
    </source>
</evidence>
<sequence length="415" mass="46913">MTASPAFSSLLDRRRLLQWGAASAAAGLLSTQVESARGFAANDTIEVACVGTGGRCRRLMERLGKLPGVRLAAVCDIWDVHRNMGLELADKAALSETDYRKLLDRSDIDAVLIGSPDHWHTPMTVDACDAGKDVYVEKPLTHNLEEGQSVIDAQNRNKRIVQVGTQQRSMPHLIEAREIIRSGELGKIHKIQMSWNRNQERWSRPDYKINPQSVLWKQFLGSAPDQPFDEYRFRNWRWFWDFGGGIFTDLMVHWIDTASWMLDLDAPSVAMSIGDQFASAGLWETPDTVQTLLRYPEQNLQAHFEGTFVNHRNRSMLEFMGTDATLYCDRGRYEVHPQRHKRVTARERVDGVTGVRGADFFEEVDGAVYHLANWTDCIRTRKTPSCPAEQGVRSAAAAHLANQSLRTGQAARFKK</sequence>
<dbReference type="GO" id="GO:0050112">
    <property type="term" value="F:inositol 2-dehydrogenase (NAD+) activity"/>
    <property type="evidence" value="ECO:0007669"/>
    <property type="project" value="UniProtKB-EC"/>
</dbReference>
<dbReference type="Gene3D" id="3.40.50.720">
    <property type="entry name" value="NAD(P)-binding Rossmann-like Domain"/>
    <property type="match status" value="1"/>
</dbReference>
<dbReference type="InterPro" id="IPR000683">
    <property type="entry name" value="Gfo/Idh/MocA-like_OxRdtase_N"/>
</dbReference>
<dbReference type="InterPro" id="IPR006311">
    <property type="entry name" value="TAT_signal"/>
</dbReference>
<reference evidence="4 5" key="1">
    <citation type="submission" date="2019-02" db="EMBL/GenBank/DDBJ databases">
        <title>Deep-cultivation of Planctomycetes and their phenomic and genomic characterization uncovers novel biology.</title>
        <authorList>
            <person name="Wiegand S."/>
            <person name="Jogler M."/>
            <person name="Boedeker C."/>
            <person name="Pinto D."/>
            <person name="Vollmers J."/>
            <person name="Rivas-Marin E."/>
            <person name="Kohn T."/>
            <person name="Peeters S.H."/>
            <person name="Heuer A."/>
            <person name="Rast P."/>
            <person name="Oberbeckmann S."/>
            <person name="Bunk B."/>
            <person name="Jeske O."/>
            <person name="Meyerdierks A."/>
            <person name="Storesund J.E."/>
            <person name="Kallscheuer N."/>
            <person name="Luecker S."/>
            <person name="Lage O.M."/>
            <person name="Pohl T."/>
            <person name="Merkel B.J."/>
            <person name="Hornburger P."/>
            <person name="Mueller R.-W."/>
            <person name="Bruemmer F."/>
            <person name="Labrenz M."/>
            <person name="Spormann A.M."/>
            <person name="Op den Camp H."/>
            <person name="Overmann J."/>
            <person name="Amann R."/>
            <person name="Jetten M.S.M."/>
            <person name="Mascher T."/>
            <person name="Medema M.H."/>
            <person name="Devos D.P."/>
            <person name="Kaster A.-K."/>
            <person name="Ovreas L."/>
            <person name="Rohde M."/>
            <person name="Galperin M.Y."/>
            <person name="Jogler C."/>
        </authorList>
    </citation>
    <scope>NUCLEOTIDE SEQUENCE [LARGE SCALE GENOMIC DNA]</scope>
    <source>
        <strain evidence="4 5">Pla85_3_4</strain>
    </source>
</reference>
<dbReference type="EMBL" id="CP036433">
    <property type="protein sequence ID" value="QDU96411.1"/>
    <property type="molecule type" value="Genomic_DNA"/>
</dbReference>
<dbReference type="SUPFAM" id="SSF51735">
    <property type="entry name" value="NAD(P)-binding Rossmann-fold domains"/>
    <property type="match status" value="1"/>
</dbReference>
<gene>
    <name evidence="4" type="primary">iolG_14</name>
    <name evidence="4" type="ORF">Pla8534_42310</name>
</gene>
<feature type="domain" description="Gfo/Idh/MocA-like oxidoreductase N-terminal" evidence="2">
    <location>
        <begin position="46"/>
        <end position="164"/>
    </location>
</feature>
<dbReference type="Pfam" id="PF22725">
    <property type="entry name" value="GFO_IDH_MocA_C3"/>
    <property type="match status" value="1"/>
</dbReference>
<evidence type="ECO:0000259" key="2">
    <source>
        <dbReference type="Pfam" id="PF01408"/>
    </source>
</evidence>
<dbReference type="InterPro" id="IPR055170">
    <property type="entry name" value="GFO_IDH_MocA-like_dom"/>
</dbReference>
<accession>A0A518DX38</accession>
<dbReference type="PANTHER" id="PTHR43818:SF11">
    <property type="entry name" value="BCDNA.GH03377"/>
    <property type="match status" value="1"/>
</dbReference>
<evidence type="ECO:0000313" key="5">
    <source>
        <dbReference type="Proteomes" id="UP000317648"/>
    </source>
</evidence>
<dbReference type="Gene3D" id="3.30.360.10">
    <property type="entry name" value="Dihydrodipicolinate Reductase, domain 2"/>
    <property type="match status" value="1"/>
</dbReference>
<dbReference type="PANTHER" id="PTHR43818">
    <property type="entry name" value="BCDNA.GH03377"/>
    <property type="match status" value="1"/>
</dbReference>
<dbReference type="GO" id="GO:0000166">
    <property type="term" value="F:nucleotide binding"/>
    <property type="evidence" value="ECO:0007669"/>
    <property type="project" value="InterPro"/>
</dbReference>
<dbReference type="PROSITE" id="PS51318">
    <property type="entry name" value="TAT"/>
    <property type="match status" value="1"/>
</dbReference>
<keyword evidence="5" id="KW-1185">Reference proteome</keyword>
<evidence type="ECO:0000256" key="1">
    <source>
        <dbReference type="ARBA" id="ARBA00023002"/>
    </source>
</evidence>